<evidence type="ECO:0000256" key="1">
    <source>
        <dbReference type="SAM" id="Phobius"/>
    </source>
</evidence>
<organism evidence="3 4">
    <name type="scientific">Trichomonas vaginalis (strain ATCC PRA-98 / G3)</name>
    <dbReference type="NCBI Taxonomy" id="412133"/>
    <lineage>
        <taxon>Eukaryota</taxon>
        <taxon>Metamonada</taxon>
        <taxon>Parabasalia</taxon>
        <taxon>Trichomonadida</taxon>
        <taxon>Trichomonadidae</taxon>
        <taxon>Trichomonas</taxon>
    </lineage>
</organism>
<dbReference type="AlphaFoldDB" id="A2EMR1"/>
<feature type="signal peptide" evidence="2">
    <location>
        <begin position="1"/>
        <end position="15"/>
    </location>
</feature>
<reference evidence="3" key="2">
    <citation type="journal article" date="2007" name="Science">
        <title>Draft genome sequence of the sexually transmitted pathogen Trichomonas vaginalis.</title>
        <authorList>
            <person name="Carlton J.M."/>
            <person name="Hirt R.P."/>
            <person name="Silva J.C."/>
            <person name="Delcher A.L."/>
            <person name="Schatz M."/>
            <person name="Zhao Q."/>
            <person name="Wortman J.R."/>
            <person name="Bidwell S.L."/>
            <person name="Alsmark U.C.M."/>
            <person name="Besteiro S."/>
            <person name="Sicheritz-Ponten T."/>
            <person name="Noel C.J."/>
            <person name="Dacks J.B."/>
            <person name="Foster P.G."/>
            <person name="Simillion C."/>
            <person name="Van de Peer Y."/>
            <person name="Miranda-Saavedra D."/>
            <person name="Barton G.J."/>
            <person name="Westrop G.D."/>
            <person name="Mueller S."/>
            <person name="Dessi D."/>
            <person name="Fiori P.L."/>
            <person name="Ren Q."/>
            <person name="Paulsen I."/>
            <person name="Zhang H."/>
            <person name="Bastida-Corcuera F.D."/>
            <person name="Simoes-Barbosa A."/>
            <person name="Brown M.T."/>
            <person name="Hayes R.D."/>
            <person name="Mukherjee M."/>
            <person name="Okumura C.Y."/>
            <person name="Schneider R."/>
            <person name="Smith A.J."/>
            <person name="Vanacova S."/>
            <person name="Villalvazo M."/>
            <person name="Haas B.J."/>
            <person name="Pertea M."/>
            <person name="Feldblyum T.V."/>
            <person name="Utterback T.R."/>
            <person name="Shu C.L."/>
            <person name="Osoegawa K."/>
            <person name="de Jong P.J."/>
            <person name="Hrdy I."/>
            <person name="Horvathova L."/>
            <person name="Zubacova Z."/>
            <person name="Dolezal P."/>
            <person name="Malik S.B."/>
            <person name="Logsdon J.M. Jr."/>
            <person name="Henze K."/>
            <person name="Gupta A."/>
            <person name="Wang C.C."/>
            <person name="Dunne R.L."/>
            <person name="Upcroft J.A."/>
            <person name="Upcroft P."/>
            <person name="White O."/>
            <person name="Salzberg S.L."/>
            <person name="Tang P."/>
            <person name="Chiu C.-H."/>
            <person name="Lee Y.-S."/>
            <person name="Embley T.M."/>
            <person name="Coombs G.H."/>
            <person name="Mottram J.C."/>
            <person name="Tachezy J."/>
            <person name="Fraser-Liggett C.M."/>
            <person name="Johnson P.J."/>
        </authorList>
    </citation>
    <scope>NUCLEOTIDE SEQUENCE [LARGE SCALE GENOMIC DNA]</scope>
    <source>
        <strain evidence="3">G3</strain>
    </source>
</reference>
<keyword evidence="2" id="KW-0732">Signal</keyword>
<evidence type="ECO:0008006" key="5">
    <source>
        <dbReference type="Google" id="ProtNLM"/>
    </source>
</evidence>
<keyword evidence="4" id="KW-1185">Reference proteome</keyword>
<keyword evidence="1" id="KW-0812">Transmembrane</keyword>
<reference evidence="3" key="1">
    <citation type="submission" date="2006-10" db="EMBL/GenBank/DDBJ databases">
        <authorList>
            <person name="Amadeo P."/>
            <person name="Zhao Q."/>
            <person name="Wortman J."/>
            <person name="Fraser-Liggett C."/>
            <person name="Carlton J."/>
        </authorList>
    </citation>
    <scope>NUCLEOTIDE SEQUENCE</scope>
    <source>
        <strain evidence="3">G3</strain>
    </source>
</reference>
<feature type="transmembrane region" description="Helical" evidence="1">
    <location>
        <begin position="238"/>
        <end position="261"/>
    </location>
</feature>
<dbReference type="EMBL" id="DS113433">
    <property type="protein sequence ID" value="EAY06057.1"/>
    <property type="molecule type" value="Genomic_DNA"/>
</dbReference>
<proteinExistence type="predicted"/>
<accession>A2EMR1</accession>
<keyword evidence="1" id="KW-1133">Transmembrane helix</keyword>
<name>A2EMR1_TRIV3</name>
<dbReference type="RefSeq" id="XP_001318280.1">
    <property type="nucleotide sequence ID" value="XM_001318245.1"/>
</dbReference>
<evidence type="ECO:0000313" key="3">
    <source>
        <dbReference type="EMBL" id="EAY06057.1"/>
    </source>
</evidence>
<dbReference type="VEuPathDB" id="TrichDB:TVAGG3_0428230"/>
<dbReference type="KEGG" id="tva:4763933"/>
<protein>
    <recommendedName>
        <fullName evidence="5">Peptidase S72 domain-containing protein</fullName>
    </recommendedName>
</protein>
<feature type="chain" id="PRO_5012338809" description="Peptidase S72 domain-containing protein" evidence="2">
    <location>
        <begin position="16"/>
        <end position="335"/>
    </location>
</feature>
<keyword evidence="1" id="KW-0472">Membrane</keyword>
<dbReference type="VEuPathDB" id="TrichDB:TVAG_244890"/>
<dbReference type="InParanoid" id="A2EMR1"/>
<sequence>MISTLFLILAQMTQSLEKEPSLIIPNHYMNVHLKGGEPQAFQVGFVSVILGRDIKIQLIDPHPEVHKPFEEGFAVVFERPLNFIKIISKHTQNIAIYPNLTLGIPVNRHDSVIFSNRVIEEIRPLEIGPCVHFIYFTNKSLARADIVKDKVVRAIYGVNDTDISKGLISKVNLHEIRNLYVHAMGPREASMCLRITSTNKSEVNTKEENIYGIYKVGKFPSIIRRHDLSQALSTNNNWIIIYVFIAFCITGGIVFVGFLIYRTRINMRRRQQLELNELIENTIPPIESDTPMNEEEMKYISAENITPAIPTNEMGEVTIYQGQLENPYLNDETVL</sequence>
<dbReference type="Proteomes" id="UP000001542">
    <property type="component" value="Unassembled WGS sequence"/>
</dbReference>
<evidence type="ECO:0000313" key="4">
    <source>
        <dbReference type="Proteomes" id="UP000001542"/>
    </source>
</evidence>
<gene>
    <name evidence="3" type="ORF">TVAG_244890</name>
</gene>
<evidence type="ECO:0000256" key="2">
    <source>
        <dbReference type="SAM" id="SignalP"/>
    </source>
</evidence>